<keyword evidence="12" id="KW-0325">Glycoprotein</keyword>
<protein>
    <submittedName>
        <fullName evidence="16">Beta-1,3-galactosyltransferase 15</fullName>
    </submittedName>
</protein>
<keyword evidence="5 16" id="KW-0328">Glycosyltransferase</keyword>
<organism evidence="16">
    <name type="scientific">Anthurium amnicola</name>
    <dbReference type="NCBI Taxonomy" id="1678845"/>
    <lineage>
        <taxon>Eukaryota</taxon>
        <taxon>Viridiplantae</taxon>
        <taxon>Streptophyta</taxon>
        <taxon>Embryophyta</taxon>
        <taxon>Tracheophyta</taxon>
        <taxon>Spermatophyta</taxon>
        <taxon>Magnoliopsida</taxon>
        <taxon>Liliopsida</taxon>
        <taxon>Araceae</taxon>
        <taxon>Pothoideae</taxon>
        <taxon>Potheae</taxon>
        <taxon>Anthurium</taxon>
    </lineage>
</organism>
<evidence type="ECO:0000256" key="6">
    <source>
        <dbReference type="ARBA" id="ARBA00022679"/>
    </source>
</evidence>
<evidence type="ECO:0000313" key="16">
    <source>
        <dbReference type="EMBL" id="JAT55889.1"/>
    </source>
</evidence>
<dbReference type="Gene3D" id="3.90.550.50">
    <property type="match status" value="1"/>
</dbReference>
<dbReference type="GO" id="GO:0030246">
    <property type="term" value="F:carbohydrate binding"/>
    <property type="evidence" value="ECO:0007669"/>
    <property type="project" value="InterPro"/>
</dbReference>
<evidence type="ECO:0000256" key="4">
    <source>
        <dbReference type="ARBA" id="ARBA00008661"/>
    </source>
</evidence>
<keyword evidence="11" id="KW-0472">Membrane</keyword>
<dbReference type="InterPro" id="IPR013320">
    <property type="entry name" value="ConA-like_dom_sf"/>
</dbReference>
<evidence type="ECO:0000256" key="11">
    <source>
        <dbReference type="ARBA" id="ARBA00023136"/>
    </source>
</evidence>
<dbReference type="CDD" id="cd00070">
    <property type="entry name" value="GLECT"/>
    <property type="match status" value="1"/>
</dbReference>
<evidence type="ECO:0000256" key="9">
    <source>
        <dbReference type="ARBA" id="ARBA00022989"/>
    </source>
</evidence>
<keyword evidence="9" id="KW-1133">Transmembrane helix</keyword>
<dbReference type="GO" id="GO:0008378">
    <property type="term" value="F:galactosyltransferase activity"/>
    <property type="evidence" value="ECO:0007669"/>
    <property type="project" value="UniProtKB-ARBA"/>
</dbReference>
<evidence type="ECO:0000256" key="5">
    <source>
        <dbReference type="ARBA" id="ARBA00022676"/>
    </source>
</evidence>
<evidence type="ECO:0000256" key="13">
    <source>
        <dbReference type="ARBA" id="ARBA00023211"/>
    </source>
</evidence>
<evidence type="ECO:0000256" key="8">
    <source>
        <dbReference type="ARBA" id="ARBA00022968"/>
    </source>
</evidence>
<comment type="subcellular location">
    <subcellularLocation>
        <location evidence="2">Golgi apparatus membrane</location>
        <topology evidence="2">Single-pass type II membrane protein</topology>
    </subcellularLocation>
</comment>
<dbReference type="FunFam" id="3.90.550.50:FF:000015">
    <property type="entry name" value="Beta-1,3-galactosyltransferase GALT1"/>
    <property type="match status" value="1"/>
</dbReference>
<dbReference type="Pfam" id="PF00337">
    <property type="entry name" value="Gal-bind_lectin"/>
    <property type="match status" value="1"/>
</dbReference>
<dbReference type="SMART" id="SM00908">
    <property type="entry name" value="Gal-bind_lectin"/>
    <property type="match status" value="1"/>
</dbReference>
<proteinExistence type="inferred from homology"/>
<comment type="cofactor">
    <cofactor evidence="1">
        <name>Mn(2+)</name>
        <dbReference type="ChEBI" id="CHEBI:29035"/>
    </cofactor>
</comment>
<keyword evidence="14" id="KW-0732">Signal</keyword>
<dbReference type="PROSITE" id="PS51304">
    <property type="entry name" value="GALECTIN"/>
    <property type="match status" value="1"/>
</dbReference>
<name>A0A1D1YML7_9ARAE</name>
<feature type="chain" id="PRO_5008900331" evidence="14">
    <location>
        <begin position="23"/>
        <end position="634"/>
    </location>
</feature>
<keyword evidence="10" id="KW-0333">Golgi apparatus</keyword>
<evidence type="ECO:0000256" key="2">
    <source>
        <dbReference type="ARBA" id="ARBA00004323"/>
    </source>
</evidence>
<dbReference type="SUPFAM" id="SSF49899">
    <property type="entry name" value="Concanavalin A-like lectins/glucanases"/>
    <property type="match status" value="1"/>
</dbReference>
<evidence type="ECO:0000256" key="1">
    <source>
        <dbReference type="ARBA" id="ARBA00001936"/>
    </source>
</evidence>
<evidence type="ECO:0000256" key="10">
    <source>
        <dbReference type="ARBA" id="ARBA00023034"/>
    </source>
</evidence>
<keyword evidence="7" id="KW-0812">Transmembrane</keyword>
<dbReference type="PANTHER" id="PTHR11214">
    <property type="entry name" value="BETA-1,3-N-ACETYLGLUCOSAMINYLTRANSFERASE"/>
    <property type="match status" value="1"/>
</dbReference>
<accession>A0A1D1YML7</accession>
<dbReference type="GO" id="GO:1901137">
    <property type="term" value="P:carbohydrate derivative biosynthetic process"/>
    <property type="evidence" value="ECO:0007669"/>
    <property type="project" value="UniProtKB-ARBA"/>
</dbReference>
<gene>
    <name evidence="16" type="primary">B3GALT15_7</name>
    <name evidence="16" type="ORF">g.118647</name>
</gene>
<evidence type="ECO:0000256" key="14">
    <source>
        <dbReference type="SAM" id="SignalP"/>
    </source>
</evidence>
<dbReference type="EMBL" id="GDJX01012047">
    <property type="protein sequence ID" value="JAT55889.1"/>
    <property type="molecule type" value="Transcribed_RNA"/>
</dbReference>
<keyword evidence="6 16" id="KW-0808">Transferase</keyword>
<dbReference type="AlphaFoldDB" id="A0A1D1YML7"/>
<dbReference type="GO" id="GO:0000139">
    <property type="term" value="C:Golgi membrane"/>
    <property type="evidence" value="ECO:0007669"/>
    <property type="project" value="UniProtKB-SubCell"/>
</dbReference>
<comment type="similarity">
    <text evidence="4">Belongs to the glycosyltransferase 31 family.</text>
</comment>
<dbReference type="Gene3D" id="2.60.120.200">
    <property type="match status" value="1"/>
</dbReference>
<reference evidence="16" key="1">
    <citation type="submission" date="2015-07" db="EMBL/GenBank/DDBJ databases">
        <title>Transcriptome Assembly of Anthurium amnicola.</title>
        <authorList>
            <person name="Suzuki J."/>
        </authorList>
    </citation>
    <scope>NUCLEOTIDE SEQUENCE</scope>
</reference>
<dbReference type="InterPro" id="IPR002659">
    <property type="entry name" value="Glyco_trans_31"/>
</dbReference>
<feature type="domain" description="Galectin" evidence="15">
    <location>
        <begin position="163"/>
        <end position="355"/>
    </location>
</feature>
<dbReference type="Pfam" id="PF01762">
    <property type="entry name" value="Galactosyl_T"/>
    <property type="match status" value="1"/>
</dbReference>
<evidence type="ECO:0000256" key="3">
    <source>
        <dbReference type="ARBA" id="ARBA00004922"/>
    </source>
</evidence>
<evidence type="ECO:0000256" key="12">
    <source>
        <dbReference type="ARBA" id="ARBA00023180"/>
    </source>
</evidence>
<dbReference type="PANTHER" id="PTHR11214:SF129">
    <property type="entry name" value="BETA-1,3-GALACTOSYLTRANSFERASE GALT1"/>
    <property type="match status" value="1"/>
</dbReference>
<keyword evidence="13" id="KW-0464">Manganese</keyword>
<comment type="pathway">
    <text evidence="3">Protein modification; protein glycosylation.</text>
</comment>
<sequence length="634" mass="71840">MKKWSGAVVIVTLFSLLVLRYGIVENPLAERLISSPFSHNASDYLRWKNEAAPTAVQNPDSASQVISTDTITSTLFTHQNFSDDELRSLQAWKHLKHLVDHAEGLPNAVEAIKEGTTAWRNLVNSVLEEKRLAFANESQKAKEKQCPYSIRRMNTSEFSDSVFKLKIPCGLIQGSSVTIIGTPSGLLGNFKIDLTGTVLPGEPDPPIVLHYNVRLHGDKITEDPVIVQNTWTVAQNWGAEERCPSPSPDNNKVDELEKCSEMVGKDDKQMFVLKKYSNISRMSPTSRDASKPRHYFPFKQGHLVIATLRVGVEGIQMTVDGKHTTSFAYRESLEPWLVNELRISGDFKLISVLASGLPTSEDLEHVIDLQTLKSPTLQPHKPLDLFIGIVSTANNFKHRMAVRRTWMQYDAVRSVDVAVRFFVGLHKNQMVNEELWSEARTYGDIQLMPFVDYYSLITWKTLSICIYGTAVVSAKYVMKTDDDAFVRVDEVLTSLNNANVTHGLLYGRINSDSQPHRNTDSKWYISTQEWPEEKYPPWAHGPGYVVSGDIAKTVYRKHKKGHLWMFKLEDVAMGIWISEMKKKGADIQYVKEGRIYSEGCESGYVVAHYQGPRDLLCLWQKLQETHRARCCDEQ</sequence>
<evidence type="ECO:0000256" key="7">
    <source>
        <dbReference type="ARBA" id="ARBA00022692"/>
    </source>
</evidence>
<keyword evidence="8" id="KW-0735">Signal-anchor</keyword>
<dbReference type="UniPathway" id="UPA00378"/>
<evidence type="ECO:0000259" key="15">
    <source>
        <dbReference type="PROSITE" id="PS51304"/>
    </source>
</evidence>
<dbReference type="InterPro" id="IPR001079">
    <property type="entry name" value="Galectin_CRD"/>
</dbReference>
<feature type="signal peptide" evidence="14">
    <location>
        <begin position="1"/>
        <end position="22"/>
    </location>
</feature>